<dbReference type="Proteomes" id="UP001589750">
    <property type="component" value="Unassembled WGS sequence"/>
</dbReference>
<dbReference type="Gene3D" id="3.30.530.20">
    <property type="match status" value="1"/>
</dbReference>
<reference evidence="1 2" key="1">
    <citation type="submission" date="2024-09" db="EMBL/GenBank/DDBJ databases">
        <authorList>
            <person name="Sun Q."/>
            <person name="Mori K."/>
        </authorList>
    </citation>
    <scope>NUCLEOTIDE SEQUENCE [LARGE SCALE GENOMIC DNA]</scope>
    <source>
        <strain evidence="1 2">JCM 9626</strain>
    </source>
</reference>
<dbReference type="CDD" id="cd07812">
    <property type="entry name" value="SRPBCC"/>
    <property type="match status" value="1"/>
</dbReference>
<dbReference type="RefSeq" id="WP_140009310.1">
    <property type="nucleotide sequence ID" value="NZ_JBHMDG010000034.1"/>
</dbReference>
<evidence type="ECO:0000313" key="1">
    <source>
        <dbReference type="EMBL" id="MFB9315356.1"/>
    </source>
</evidence>
<sequence>MSTFSSSTTAEAVVPVERERVWAALTDPALVAAFTPFISQITVEGDDHWIWRLSGLQVLGKGFSATFTERMTLEEGKRIEFTHDPPPGAKERAGVHGWYALADHPRGVLLETSMEICVDLPLPKVSGGAVRTTMRGVINQMGDRFSKNLLHHLGV</sequence>
<dbReference type="SUPFAM" id="SSF55961">
    <property type="entry name" value="Bet v1-like"/>
    <property type="match status" value="1"/>
</dbReference>
<keyword evidence="2" id="KW-1185">Reference proteome</keyword>
<comment type="caution">
    <text evidence="1">The sequence shown here is derived from an EMBL/GenBank/DDBJ whole genome shotgun (WGS) entry which is preliminary data.</text>
</comment>
<evidence type="ECO:0000313" key="2">
    <source>
        <dbReference type="Proteomes" id="UP001589750"/>
    </source>
</evidence>
<dbReference type="Pfam" id="PF10604">
    <property type="entry name" value="Polyketide_cyc2"/>
    <property type="match status" value="1"/>
</dbReference>
<organism evidence="1 2">
    <name type="scientific">Nocardioides plantarum</name>
    <dbReference type="NCBI Taxonomy" id="29299"/>
    <lineage>
        <taxon>Bacteria</taxon>
        <taxon>Bacillati</taxon>
        <taxon>Actinomycetota</taxon>
        <taxon>Actinomycetes</taxon>
        <taxon>Propionibacteriales</taxon>
        <taxon>Nocardioidaceae</taxon>
        <taxon>Nocardioides</taxon>
    </lineage>
</organism>
<dbReference type="InterPro" id="IPR019587">
    <property type="entry name" value="Polyketide_cyclase/dehydratase"/>
</dbReference>
<gene>
    <name evidence="1" type="ORF">ACFFRI_20075</name>
</gene>
<name>A0ABV5KF54_9ACTN</name>
<dbReference type="InterPro" id="IPR023393">
    <property type="entry name" value="START-like_dom_sf"/>
</dbReference>
<proteinExistence type="predicted"/>
<protein>
    <submittedName>
        <fullName evidence="1">SRPBCC family protein</fullName>
    </submittedName>
</protein>
<dbReference type="EMBL" id="JBHMDG010000034">
    <property type="protein sequence ID" value="MFB9315356.1"/>
    <property type="molecule type" value="Genomic_DNA"/>
</dbReference>
<accession>A0ABV5KF54</accession>